<keyword evidence="2" id="KW-1185">Reference proteome</keyword>
<protein>
    <recommendedName>
        <fullName evidence="3">Lipoprotein</fullName>
    </recommendedName>
</protein>
<gene>
    <name evidence="1" type="ORF">T23_16780</name>
</gene>
<reference evidence="1" key="1">
    <citation type="journal article" date="2024" name="Int. J. Syst. Evol. Microbiol.">
        <title>Turicibacter faecis sp. nov., isolated from faeces of heart failure mouse model.</title>
        <authorList>
            <person name="Imamura Y."/>
            <person name="Motooka D."/>
            <person name="Nakajima Y."/>
            <person name="Ito S."/>
            <person name="Kitakaze M."/>
            <person name="Iida T."/>
            <person name="Nakamura S."/>
        </authorList>
    </citation>
    <scope>NUCLEOTIDE SEQUENCE</scope>
    <source>
        <strain evidence="1">TC023</strain>
    </source>
</reference>
<sequence>MKERFIRGVLLSILCLTGCKHLKGDEFSHYKTRYELNNYTFAVKDSQGERVGPRLNVFSDDEDVVFQSKDGIHLQLIEKNNQILAAEIISIDAKGLGRYEFVLEGGVDRIPAEVIVSPFLYADDENEVDIEFSSWDEEDNANESPWLREGNYQFVVQPYYKRGNSNRPTEKLDLNRGEKGGMTRYRIDNFTDKVRIEIYDMGDSNHKPLATWEYPRGIAKGDEMRFRLNVYLRDEEAVQREGLSEPISIILREFKFTKLKDL</sequence>
<name>A0ABN6ZCK4_9FIRM</name>
<evidence type="ECO:0000313" key="2">
    <source>
        <dbReference type="Proteomes" id="UP001432099"/>
    </source>
</evidence>
<evidence type="ECO:0000313" key="1">
    <source>
        <dbReference type="EMBL" id="BEH91576.1"/>
    </source>
</evidence>
<accession>A0ABN6ZCK4</accession>
<evidence type="ECO:0008006" key="3">
    <source>
        <dbReference type="Google" id="ProtNLM"/>
    </source>
</evidence>
<proteinExistence type="predicted"/>
<dbReference type="EMBL" id="AP028127">
    <property type="protein sequence ID" value="BEH91576.1"/>
    <property type="molecule type" value="Genomic_DNA"/>
</dbReference>
<dbReference type="RefSeq" id="WP_338617428.1">
    <property type="nucleotide sequence ID" value="NZ_AP028127.1"/>
</dbReference>
<organism evidence="1 2">
    <name type="scientific">Turicibacter faecis</name>
    <dbReference type="NCBI Taxonomy" id="2963365"/>
    <lineage>
        <taxon>Bacteria</taxon>
        <taxon>Bacillati</taxon>
        <taxon>Bacillota</taxon>
        <taxon>Erysipelotrichia</taxon>
        <taxon>Erysipelotrichales</taxon>
        <taxon>Turicibacteraceae</taxon>
        <taxon>Turicibacter</taxon>
    </lineage>
</organism>
<dbReference type="Proteomes" id="UP001432099">
    <property type="component" value="Chromosome"/>
</dbReference>